<name>A0ABY9WPY2_9BACT</name>
<feature type="region of interest" description="Disordered" evidence="1">
    <location>
        <begin position="186"/>
        <end position="256"/>
    </location>
</feature>
<feature type="compositionally biased region" description="Low complexity" evidence="1">
    <location>
        <begin position="191"/>
        <end position="204"/>
    </location>
</feature>
<reference evidence="3 4" key="1">
    <citation type="submission" date="2019-08" db="EMBL/GenBank/DDBJ databases">
        <title>Archangium and Cystobacter genomes.</title>
        <authorList>
            <person name="Chen I.-C.K."/>
            <person name="Wielgoss S."/>
        </authorList>
    </citation>
    <scope>NUCLEOTIDE SEQUENCE [LARGE SCALE GENOMIC DNA]</scope>
    <source>
        <strain evidence="3 4">Cbm 6</strain>
    </source>
</reference>
<dbReference type="Pfam" id="PF06812">
    <property type="entry name" value="ImpA_N"/>
    <property type="match status" value="1"/>
</dbReference>
<dbReference type="Proteomes" id="UP001611383">
    <property type="component" value="Chromosome"/>
</dbReference>
<dbReference type="PANTHER" id="PTHR37024">
    <property type="entry name" value="TYPE VI SECRETION SYSTEM DUF2094 AND IMPA-RELATED DOMAIN PROTEIN"/>
    <property type="match status" value="1"/>
</dbReference>
<evidence type="ECO:0000313" key="3">
    <source>
        <dbReference type="EMBL" id="WNG44786.1"/>
    </source>
</evidence>
<feature type="compositionally biased region" description="Low complexity" evidence="1">
    <location>
        <begin position="213"/>
        <end position="227"/>
    </location>
</feature>
<dbReference type="Pfam" id="PF16989">
    <property type="entry name" value="T6SS_VasJ"/>
    <property type="match status" value="1"/>
</dbReference>
<dbReference type="EMBL" id="CP043494">
    <property type="protein sequence ID" value="WNG44786.1"/>
    <property type="molecule type" value="Genomic_DNA"/>
</dbReference>
<dbReference type="PANTHER" id="PTHR37024:SF3">
    <property type="entry name" value="TYPE VI SECRETION SYSTEM PROTEIN TSSA"/>
    <property type="match status" value="1"/>
</dbReference>
<evidence type="ECO:0000313" key="4">
    <source>
        <dbReference type="Proteomes" id="UP001611383"/>
    </source>
</evidence>
<organism evidence="3 4">
    <name type="scientific">Archangium minus</name>
    <dbReference type="NCBI Taxonomy" id="83450"/>
    <lineage>
        <taxon>Bacteria</taxon>
        <taxon>Pseudomonadati</taxon>
        <taxon>Myxococcota</taxon>
        <taxon>Myxococcia</taxon>
        <taxon>Myxococcales</taxon>
        <taxon>Cystobacterineae</taxon>
        <taxon>Archangiaceae</taxon>
        <taxon>Archangium</taxon>
    </lineage>
</organism>
<evidence type="ECO:0000259" key="2">
    <source>
        <dbReference type="Pfam" id="PF06812"/>
    </source>
</evidence>
<proteinExistence type="predicted"/>
<dbReference type="RefSeq" id="WP_395818341.1">
    <property type="nucleotide sequence ID" value="NZ_CP043494.1"/>
</dbReference>
<dbReference type="InterPro" id="IPR017739">
    <property type="entry name" value="T6SS-assoc_VCA0119"/>
</dbReference>
<feature type="compositionally biased region" description="Pro residues" evidence="1">
    <location>
        <begin position="228"/>
        <end position="253"/>
    </location>
</feature>
<evidence type="ECO:0000256" key="1">
    <source>
        <dbReference type="SAM" id="MobiDB-lite"/>
    </source>
</evidence>
<dbReference type="InterPro" id="IPR010657">
    <property type="entry name" value="ImpA_N"/>
</dbReference>
<sequence length="573" mass="60604">MTPSNDIFRERANTWLEPISAEAPCGASSKHHPTYDNIFAEVAKLESPTGDAVRWDEVVRDAGELLQTTTKDLWLASYFAFGLYMTEGLPGAITGTTLLAELTERYWQGLFPEASRLRSRGLALSWYVERMKHVLPTVQAESTSPAVVEALTSAVSKLAEVTRTRLASQGPALGPILTSLERLRASMPQQAAAPTTATPAQVAPPAAPPTPEAPAETPAAAGTTPAPAVTPPPTPAPPPAPAPAPATPTPAPVASPATVAALASQLPSAPTGDLTSAEAAADFLRNIGSSLLSASGVLRRANPADPLAYRLLRTGLWLHISQLPPTGANGRTSLPPLPTPLRTKLETLTNHSRWAELLDEAESAMTQYRFALDLQRFSAHALASLGPTHAPAREALLLELSSLLKRMPAVVELVAADGSPMADAATKEWLQREVLAKPTAAPRNVIPAPLPRELETPAQDAAPEGETLAQLQARLASATTARARFIARLHLARMCAQSGQLTTARALYEALDAECTAQALDSWEPALAAACLEGFLTCALAGKDSPDGLVGDFWIRYRRLAQLDPAAALRVQL</sequence>
<protein>
    <submittedName>
        <fullName evidence="3">Type VI secretion system protein TssA</fullName>
    </submittedName>
</protein>
<feature type="domain" description="ImpA N-terminal" evidence="2">
    <location>
        <begin position="16"/>
        <end position="126"/>
    </location>
</feature>
<keyword evidence="4" id="KW-1185">Reference proteome</keyword>
<gene>
    <name evidence="3" type="ORF">F0U60_12325</name>
</gene>
<accession>A0ABY9WPY2</accession>